<proteinExistence type="predicted"/>
<reference evidence="1 2" key="1">
    <citation type="submission" date="2017-11" db="EMBL/GenBank/DDBJ databases">
        <title>Sphingomonas oleivorans sp. nov., isolated from oil-contaminated soil.</title>
        <authorList>
            <person name="Wang L."/>
            <person name="Chen L."/>
        </authorList>
    </citation>
    <scope>NUCLEOTIDE SEQUENCE [LARGE SCALE GENOMIC DNA]</scope>
    <source>
        <strain evidence="1 2">K101</strain>
    </source>
</reference>
<gene>
    <name evidence="1" type="ORF">CV103_05240</name>
</gene>
<organism evidence="1 2">
    <name type="scientific">Edaphosphingomonas fennica</name>
    <dbReference type="NCBI Taxonomy" id="114404"/>
    <lineage>
        <taxon>Bacteria</taxon>
        <taxon>Pseudomonadati</taxon>
        <taxon>Pseudomonadota</taxon>
        <taxon>Alphaproteobacteria</taxon>
        <taxon>Sphingomonadales</taxon>
        <taxon>Rhizorhabdaceae</taxon>
        <taxon>Edaphosphingomonas</taxon>
    </lineage>
</organism>
<protein>
    <submittedName>
        <fullName evidence="1">Uncharacterized protein</fullName>
    </submittedName>
</protein>
<keyword evidence="2" id="KW-1185">Reference proteome</keyword>
<comment type="caution">
    <text evidence="1">The sequence shown here is derived from an EMBL/GenBank/DDBJ whole genome shotgun (WGS) entry which is preliminary data.</text>
</comment>
<name>A0A2T4I5K3_9SPHN</name>
<dbReference type="AlphaFoldDB" id="A0A2T4I5K3"/>
<evidence type="ECO:0000313" key="2">
    <source>
        <dbReference type="Proteomes" id="UP000241206"/>
    </source>
</evidence>
<dbReference type="EMBL" id="PHHF01000023">
    <property type="protein sequence ID" value="PTD25609.1"/>
    <property type="molecule type" value="Genomic_DNA"/>
</dbReference>
<sequence>MVAASDTFLTVDAKSLMKRRLPEDKFLCVMNAASVSNLEERGVFFGFIGNEAYRSDGSD</sequence>
<dbReference type="Proteomes" id="UP000241206">
    <property type="component" value="Unassembled WGS sequence"/>
</dbReference>
<evidence type="ECO:0000313" key="1">
    <source>
        <dbReference type="EMBL" id="PTD25609.1"/>
    </source>
</evidence>
<accession>A0A2T4I5K3</accession>